<reference evidence="1 3" key="2">
    <citation type="journal article" date="2014" name="BMC Genomics">
        <title>An improved genome release (version Mt4.0) for the model legume Medicago truncatula.</title>
        <authorList>
            <person name="Tang H."/>
            <person name="Krishnakumar V."/>
            <person name="Bidwell S."/>
            <person name="Rosen B."/>
            <person name="Chan A."/>
            <person name="Zhou S."/>
            <person name="Gentzbittel L."/>
            <person name="Childs K.L."/>
            <person name="Yandell M."/>
            <person name="Gundlach H."/>
            <person name="Mayer K.F."/>
            <person name="Schwartz D.C."/>
            <person name="Town C.D."/>
        </authorList>
    </citation>
    <scope>GENOME REANNOTATION</scope>
    <source>
        <strain evidence="1">A17</strain>
        <strain evidence="2 3">cv. Jemalong A17</strain>
    </source>
</reference>
<reference evidence="2" key="3">
    <citation type="submission" date="2015-04" db="UniProtKB">
        <authorList>
            <consortium name="EnsemblPlants"/>
        </authorList>
    </citation>
    <scope>IDENTIFICATION</scope>
    <source>
        <strain evidence="2">cv. Jemalong A17</strain>
    </source>
</reference>
<protein>
    <submittedName>
        <fullName evidence="1 2">Uncharacterized protein</fullName>
    </submittedName>
</protein>
<dbReference type="AlphaFoldDB" id="A0A072UTW8"/>
<keyword evidence="3" id="KW-1185">Reference proteome</keyword>
<organism evidence="1 3">
    <name type="scientific">Medicago truncatula</name>
    <name type="common">Barrel medic</name>
    <name type="synonym">Medicago tribuloides</name>
    <dbReference type="NCBI Taxonomy" id="3880"/>
    <lineage>
        <taxon>Eukaryota</taxon>
        <taxon>Viridiplantae</taxon>
        <taxon>Streptophyta</taxon>
        <taxon>Embryophyta</taxon>
        <taxon>Tracheophyta</taxon>
        <taxon>Spermatophyta</taxon>
        <taxon>Magnoliopsida</taxon>
        <taxon>eudicotyledons</taxon>
        <taxon>Gunneridae</taxon>
        <taxon>Pentapetalae</taxon>
        <taxon>rosids</taxon>
        <taxon>fabids</taxon>
        <taxon>Fabales</taxon>
        <taxon>Fabaceae</taxon>
        <taxon>Papilionoideae</taxon>
        <taxon>50 kb inversion clade</taxon>
        <taxon>NPAAA clade</taxon>
        <taxon>Hologalegina</taxon>
        <taxon>IRL clade</taxon>
        <taxon>Trifolieae</taxon>
        <taxon>Medicago</taxon>
    </lineage>
</organism>
<evidence type="ECO:0000313" key="2">
    <source>
        <dbReference type="EnsemblPlants" id="KEH33077"/>
    </source>
</evidence>
<dbReference type="PaxDb" id="3880-AES78866"/>
<dbReference type="EMBL" id="CM001219">
    <property type="protein sequence ID" value="KEH33077.1"/>
    <property type="molecule type" value="Genomic_DNA"/>
</dbReference>
<gene>
    <name evidence="1" type="ordered locus">MTR_3g021005</name>
</gene>
<reference evidence="1 3" key="1">
    <citation type="journal article" date="2011" name="Nature">
        <title>The Medicago genome provides insight into the evolution of rhizobial symbioses.</title>
        <authorList>
            <person name="Young N.D."/>
            <person name="Debelle F."/>
            <person name="Oldroyd G.E."/>
            <person name="Geurts R."/>
            <person name="Cannon S.B."/>
            <person name="Udvardi M.K."/>
            <person name="Benedito V.A."/>
            <person name="Mayer K.F."/>
            <person name="Gouzy J."/>
            <person name="Schoof H."/>
            <person name="Van de Peer Y."/>
            <person name="Proost S."/>
            <person name="Cook D.R."/>
            <person name="Meyers B.C."/>
            <person name="Spannagl M."/>
            <person name="Cheung F."/>
            <person name="De Mita S."/>
            <person name="Krishnakumar V."/>
            <person name="Gundlach H."/>
            <person name="Zhou S."/>
            <person name="Mudge J."/>
            <person name="Bharti A.K."/>
            <person name="Murray J.D."/>
            <person name="Naoumkina M.A."/>
            <person name="Rosen B."/>
            <person name="Silverstein K.A."/>
            <person name="Tang H."/>
            <person name="Rombauts S."/>
            <person name="Zhao P.X."/>
            <person name="Zhou P."/>
            <person name="Barbe V."/>
            <person name="Bardou P."/>
            <person name="Bechner M."/>
            <person name="Bellec A."/>
            <person name="Berger A."/>
            <person name="Berges H."/>
            <person name="Bidwell S."/>
            <person name="Bisseling T."/>
            <person name="Choisne N."/>
            <person name="Couloux A."/>
            <person name="Denny R."/>
            <person name="Deshpande S."/>
            <person name="Dai X."/>
            <person name="Doyle J.J."/>
            <person name="Dudez A.M."/>
            <person name="Farmer A.D."/>
            <person name="Fouteau S."/>
            <person name="Franken C."/>
            <person name="Gibelin C."/>
            <person name="Gish J."/>
            <person name="Goldstein S."/>
            <person name="Gonzalez A.J."/>
            <person name="Green P.J."/>
            <person name="Hallab A."/>
            <person name="Hartog M."/>
            <person name="Hua A."/>
            <person name="Humphray S.J."/>
            <person name="Jeong D.H."/>
            <person name="Jing Y."/>
            <person name="Jocker A."/>
            <person name="Kenton S.M."/>
            <person name="Kim D.J."/>
            <person name="Klee K."/>
            <person name="Lai H."/>
            <person name="Lang C."/>
            <person name="Lin S."/>
            <person name="Macmil S.L."/>
            <person name="Magdelenat G."/>
            <person name="Matthews L."/>
            <person name="McCorrison J."/>
            <person name="Monaghan E.L."/>
            <person name="Mun J.H."/>
            <person name="Najar F.Z."/>
            <person name="Nicholson C."/>
            <person name="Noirot C."/>
            <person name="O'Bleness M."/>
            <person name="Paule C.R."/>
            <person name="Poulain J."/>
            <person name="Prion F."/>
            <person name="Qin B."/>
            <person name="Qu C."/>
            <person name="Retzel E.F."/>
            <person name="Riddle C."/>
            <person name="Sallet E."/>
            <person name="Samain S."/>
            <person name="Samson N."/>
            <person name="Sanders I."/>
            <person name="Saurat O."/>
            <person name="Scarpelli C."/>
            <person name="Schiex T."/>
            <person name="Segurens B."/>
            <person name="Severin A.J."/>
            <person name="Sherrier D.J."/>
            <person name="Shi R."/>
            <person name="Sims S."/>
            <person name="Singer S.R."/>
            <person name="Sinharoy S."/>
            <person name="Sterck L."/>
            <person name="Viollet A."/>
            <person name="Wang B.B."/>
            <person name="Wang K."/>
            <person name="Wang M."/>
            <person name="Wang X."/>
            <person name="Warfsmann J."/>
            <person name="Weissenbach J."/>
            <person name="White D.D."/>
            <person name="White J.D."/>
            <person name="Wiley G.B."/>
            <person name="Wincker P."/>
            <person name="Xing Y."/>
            <person name="Yang L."/>
            <person name="Yao Z."/>
            <person name="Ying F."/>
            <person name="Zhai J."/>
            <person name="Zhou L."/>
            <person name="Zuber A."/>
            <person name="Denarie J."/>
            <person name="Dixon R.A."/>
            <person name="May G.D."/>
            <person name="Schwartz D.C."/>
            <person name="Rogers J."/>
            <person name="Quetier F."/>
            <person name="Town C.D."/>
            <person name="Roe B.A."/>
        </authorList>
    </citation>
    <scope>NUCLEOTIDE SEQUENCE [LARGE SCALE GENOMIC DNA]</scope>
    <source>
        <strain evidence="1">A17</strain>
        <strain evidence="2 3">cv. Jemalong A17</strain>
    </source>
</reference>
<dbReference type="Proteomes" id="UP000002051">
    <property type="component" value="Chromosome 3"/>
</dbReference>
<evidence type="ECO:0000313" key="1">
    <source>
        <dbReference type="EMBL" id="KEH33077.1"/>
    </source>
</evidence>
<dbReference type="EnsemblPlants" id="KEH33077">
    <property type="protein sequence ID" value="KEH33077"/>
    <property type="gene ID" value="MTR_3g021005"/>
</dbReference>
<dbReference type="HOGENOM" id="CLU_2625665_0_0_1"/>
<proteinExistence type="predicted"/>
<accession>A0A072UTW8</accession>
<sequence>MSFVLFILSDHFSNEISLTFLKGTRKTITLIDKQAQKRSGFFYSGAVTVVDTDLGFSIPAPSPSLSQVYMGFDKTTLH</sequence>
<evidence type="ECO:0000313" key="3">
    <source>
        <dbReference type="Proteomes" id="UP000002051"/>
    </source>
</evidence>
<name>A0A072UTW8_MEDTR</name>